<dbReference type="PANTHER" id="PTHR32463:SF0">
    <property type="entry name" value="L-FUCOSE KINASE"/>
    <property type="match status" value="1"/>
</dbReference>
<feature type="signal peptide" evidence="5">
    <location>
        <begin position="1"/>
        <end position="17"/>
    </location>
</feature>
<dbReference type="EMBL" id="JAPFFF010000021">
    <property type="protein sequence ID" value="KAK8854340.1"/>
    <property type="molecule type" value="Genomic_DNA"/>
</dbReference>
<evidence type="ECO:0000256" key="5">
    <source>
        <dbReference type="SAM" id="SignalP"/>
    </source>
</evidence>
<proteinExistence type="predicted"/>
<sequence>MFLFFPFILLASQNTFNETITSFLSQTYKDAWNDYQYIKSSNYVKKWDYVVITASNEKQAMIFRLQINFRLENHLIPSETRYLCISDPEGKPVGTGGATFNALNKIREDLGRKFTSFDDLRILIIHSGGDSKLLPQYSACGKLFSPIPRLLPDGHRSSLFDEFMILLAALPDRFSGGILTVSGDVLLIFNPLQISFINADAIAISAKESVEAGSGYGAFLSNSQNEVTEYLHKFSPDALFEKGAVNKLGHINIDTGMIWFSSGIVNSLWRLISKKNKVNSEKFSFFVNDQARLNFYADFVFPLASSSTLDQYLEQASVNGINDDLISCRKVLWKTLHNFTIEVKKLSPAKFIHSGTSLEFLELMTDHIKEYRFLEWRQNVLSNVPSNGTITCINSFISPGSKIGSGTFIENVNMQTNCVIGQNCIISSVNINAINLTLPDNTLLHILPIVGEKFCARVIDVRDNPKEEKFFGRDIVDIFNHYNISEEKYFNKEIKEIFDVNKNKDHSLWNCPLFPVCDTVNESLFYAMFLIKLANLNASQEEVENWLRKDRISLEYDQADPERIIMWQNSLVDQIRVCQFCDLIESDVPLQIAKQKLGSGSALKRELNRIYKIANESPISLKIKLYKAISYLFPSEKGFKIGGMKAPEFESLCYTVMKNENYKLRQSNQLSEGSIIEKVKQTVIELPVRVNWGGGWSDTPPYCYDYGGTVLNAAITLNGQKPVRAESRIIPEKPGVVIFESKDLKVTKEFTDIDEIFNCSNPFDLFALHKASLVVSGIIQNNSTKNSLAKQLELYGGGLYLSTYTNVPKGSGLGTSSILAAACLEALADIKGRSYTSGEICDQVLCVEQLMSTGGGWQDQIGGVLDGVKLIKSKPGLIQTMNVEVINVPEKSLNELNERFALIYTGQQRLARNILREIVGKVLMRDQKTIQILNDIQKLAVEMAFELERGKITEFAHLLNKHWELSKLLDPGTTNTCIDYIFSSCEDLIDGKFICGAGGGGFLQVILKKGISKQDLAQRLEDVFQESGVAVYQSELI</sequence>
<evidence type="ECO:0000313" key="9">
    <source>
        <dbReference type="Proteomes" id="UP001470230"/>
    </source>
</evidence>
<evidence type="ECO:0000256" key="3">
    <source>
        <dbReference type="ARBA" id="ARBA00022777"/>
    </source>
</evidence>
<evidence type="ECO:0000256" key="4">
    <source>
        <dbReference type="ARBA" id="ARBA00022840"/>
    </source>
</evidence>
<dbReference type="InterPro" id="IPR020568">
    <property type="entry name" value="Ribosomal_Su5_D2-typ_SF"/>
</dbReference>
<evidence type="ECO:0000256" key="1">
    <source>
        <dbReference type="ARBA" id="ARBA00022679"/>
    </source>
</evidence>
<keyword evidence="1" id="KW-0808">Transferase</keyword>
<dbReference type="InterPro" id="IPR011004">
    <property type="entry name" value="Trimer_LpxA-like_sf"/>
</dbReference>
<accession>A0ABR2HXF0</accession>
<dbReference type="SUPFAM" id="SSF55060">
    <property type="entry name" value="GHMP Kinase, C-terminal domain"/>
    <property type="match status" value="1"/>
</dbReference>
<feature type="domain" description="GHMP kinase N-terminal" evidence="6">
    <location>
        <begin position="792"/>
        <end position="862"/>
    </location>
</feature>
<dbReference type="InterPro" id="IPR036554">
    <property type="entry name" value="GHMP_kinase_C_sf"/>
</dbReference>
<evidence type="ECO:0000313" key="8">
    <source>
        <dbReference type="EMBL" id="KAK8854340.1"/>
    </source>
</evidence>
<evidence type="ECO:0000259" key="7">
    <source>
        <dbReference type="Pfam" id="PF07959"/>
    </source>
</evidence>
<organism evidence="8 9">
    <name type="scientific">Tritrichomonas musculus</name>
    <dbReference type="NCBI Taxonomy" id="1915356"/>
    <lineage>
        <taxon>Eukaryota</taxon>
        <taxon>Metamonada</taxon>
        <taxon>Parabasalia</taxon>
        <taxon>Tritrichomonadida</taxon>
        <taxon>Tritrichomonadidae</taxon>
        <taxon>Tritrichomonas</taxon>
    </lineage>
</organism>
<dbReference type="Pfam" id="PF07959">
    <property type="entry name" value="Fucose_pyrophosphorylase"/>
    <property type="match status" value="1"/>
</dbReference>
<dbReference type="InterPro" id="IPR052203">
    <property type="entry name" value="GHMP_Kinase-Related"/>
</dbReference>
<dbReference type="PRINTS" id="PR00959">
    <property type="entry name" value="MEVGALKINASE"/>
</dbReference>
<dbReference type="Gene3D" id="3.30.230.120">
    <property type="match status" value="1"/>
</dbReference>
<evidence type="ECO:0000256" key="2">
    <source>
        <dbReference type="ARBA" id="ARBA00022741"/>
    </source>
</evidence>
<dbReference type="SUPFAM" id="SSF54211">
    <property type="entry name" value="Ribosomal protein S5 domain 2-like"/>
    <property type="match status" value="1"/>
</dbReference>
<gene>
    <name evidence="8" type="ORF">M9Y10_016900</name>
</gene>
<dbReference type="PANTHER" id="PTHR32463">
    <property type="entry name" value="L-FUCOSE KINASE"/>
    <property type="match status" value="1"/>
</dbReference>
<dbReference type="InterPro" id="IPR012887">
    <property type="entry name" value="GDP_fucose_pyrophosphorylase"/>
</dbReference>
<dbReference type="InterPro" id="IPR006204">
    <property type="entry name" value="GHMP_kinase_N_dom"/>
</dbReference>
<dbReference type="SUPFAM" id="SSF51161">
    <property type="entry name" value="Trimeric LpxA-like enzymes"/>
    <property type="match status" value="1"/>
</dbReference>
<dbReference type="Pfam" id="PF00288">
    <property type="entry name" value="GHMP_kinases_N"/>
    <property type="match status" value="1"/>
</dbReference>
<evidence type="ECO:0008006" key="10">
    <source>
        <dbReference type="Google" id="ProtNLM"/>
    </source>
</evidence>
<protein>
    <recommendedName>
        <fullName evidence="10">Bifunctional fucokinase/L-fucose-1-P-guanylyltransferase</fullName>
    </recommendedName>
</protein>
<keyword evidence="9" id="KW-1185">Reference proteome</keyword>
<feature type="domain" description="GDP-fucose pyrophosphorylase" evidence="7">
    <location>
        <begin position="117"/>
        <end position="518"/>
    </location>
</feature>
<keyword evidence="5" id="KW-0732">Signal</keyword>
<keyword evidence="4" id="KW-0067">ATP-binding</keyword>
<keyword evidence="3" id="KW-0418">Kinase</keyword>
<keyword evidence="2" id="KW-0547">Nucleotide-binding</keyword>
<evidence type="ECO:0000259" key="6">
    <source>
        <dbReference type="Pfam" id="PF00288"/>
    </source>
</evidence>
<name>A0ABR2HXF0_9EUKA</name>
<reference evidence="8 9" key="1">
    <citation type="submission" date="2024-04" db="EMBL/GenBank/DDBJ databases">
        <title>Tritrichomonas musculus Genome.</title>
        <authorList>
            <person name="Alves-Ferreira E."/>
            <person name="Grigg M."/>
            <person name="Lorenzi H."/>
            <person name="Galac M."/>
        </authorList>
    </citation>
    <scope>NUCLEOTIDE SEQUENCE [LARGE SCALE GENOMIC DNA]</scope>
    <source>
        <strain evidence="8 9">EAF2021</strain>
    </source>
</reference>
<dbReference type="Proteomes" id="UP001470230">
    <property type="component" value="Unassembled WGS sequence"/>
</dbReference>
<comment type="caution">
    <text evidence="8">The sequence shown here is derived from an EMBL/GenBank/DDBJ whole genome shotgun (WGS) entry which is preliminary data.</text>
</comment>
<feature type="chain" id="PRO_5046223712" description="Bifunctional fucokinase/L-fucose-1-P-guanylyltransferase" evidence="5">
    <location>
        <begin position="18"/>
        <end position="1037"/>
    </location>
</feature>